<evidence type="ECO:0000256" key="1">
    <source>
        <dbReference type="ARBA" id="ARBA00023121"/>
    </source>
</evidence>
<dbReference type="Pfam" id="PF02645">
    <property type="entry name" value="DegV"/>
    <property type="match status" value="1"/>
</dbReference>
<gene>
    <name evidence="2" type="ORF">HMPREF9248_0497</name>
</gene>
<dbReference type="NCBIfam" id="TIGR00762">
    <property type="entry name" value="DegV"/>
    <property type="match status" value="1"/>
</dbReference>
<accession>A0ABP2J3B9</accession>
<dbReference type="PROSITE" id="PS51482">
    <property type="entry name" value="DEGV"/>
    <property type="match status" value="1"/>
</dbReference>
<dbReference type="Proteomes" id="UP000004431">
    <property type="component" value="Unassembled WGS sequence"/>
</dbReference>
<comment type="caution">
    <text evidence="2">The sequence shown here is derived from an EMBL/GenBank/DDBJ whole genome shotgun (WGS) entry which is preliminary data.</text>
</comment>
<dbReference type="RefSeq" id="WP_006304412.1">
    <property type="nucleotide sequence ID" value="NZ_AEDQ01000029.1"/>
</dbReference>
<dbReference type="Gene3D" id="3.30.1180.10">
    <property type="match status" value="1"/>
</dbReference>
<dbReference type="Gene3D" id="3.40.50.10170">
    <property type="match status" value="1"/>
</dbReference>
<reference evidence="2 3" key="1">
    <citation type="submission" date="2010-08" db="EMBL/GenBank/DDBJ databases">
        <authorList>
            <person name="Durkin A.S."/>
            <person name="Madupu R."/>
            <person name="Torralba M."/>
            <person name="Gillis M."/>
            <person name="Methe B."/>
            <person name="Sutton G."/>
            <person name="Nelson K.E."/>
        </authorList>
    </citation>
    <scope>NUCLEOTIDE SEQUENCE [LARGE SCALE GENOMIC DNA]</scope>
    <source>
        <strain evidence="2 3">PB189-T1-4</strain>
    </source>
</reference>
<dbReference type="InterPro" id="IPR050270">
    <property type="entry name" value="DegV_domain_contain"/>
</dbReference>
<keyword evidence="3" id="KW-1185">Reference proteome</keyword>
<evidence type="ECO:0000313" key="2">
    <source>
        <dbReference type="EMBL" id="EFL43774.1"/>
    </source>
</evidence>
<organism evidence="2 3">
    <name type="scientific">Fannyhessea vaginae PB189-T1-4</name>
    <dbReference type="NCBI Taxonomy" id="866774"/>
    <lineage>
        <taxon>Bacteria</taxon>
        <taxon>Bacillati</taxon>
        <taxon>Actinomycetota</taxon>
        <taxon>Coriobacteriia</taxon>
        <taxon>Coriobacteriales</taxon>
        <taxon>Atopobiaceae</taxon>
        <taxon>Fannyhessea</taxon>
    </lineage>
</organism>
<evidence type="ECO:0000313" key="3">
    <source>
        <dbReference type="Proteomes" id="UP000004431"/>
    </source>
</evidence>
<dbReference type="InterPro" id="IPR003797">
    <property type="entry name" value="DegV"/>
</dbReference>
<dbReference type="EMBL" id="AEDQ01000029">
    <property type="protein sequence ID" value="EFL43774.1"/>
    <property type="molecule type" value="Genomic_DNA"/>
</dbReference>
<name>A0ABP2J3B9_9ACTN</name>
<dbReference type="PANTHER" id="PTHR33434:SF2">
    <property type="entry name" value="FATTY ACID-BINDING PROTEIN TM_1468"/>
    <property type="match status" value="1"/>
</dbReference>
<keyword evidence="1" id="KW-0446">Lipid-binding</keyword>
<protein>
    <submittedName>
        <fullName evidence="2">EDD domain protein, DegV family</fullName>
    </submittedName>
</protein>
<dbReference type="InterPro" id="IPR043168">
    <property type="entry name" value="DegV_C"/>
</dbReference>
<dbReference type="SUPFAM" id="SSF82549">
    <property type="entry name" value="DAK1/DegV-like"/>
    <property type="match status" value="1"/>
</dbReference>
<proteinExistence type="predicted"/>
<sequence length="293" mass="32686">MNNERIAVITDSGTDVTSAYAKAHNVHIVPLRICYSDGSTFESGVDIQPADIIKRFEQEIPTTSLPSPHRIQQTLDEVRKEGYTKAILITIASKLSATYETMQLVCNQMTDFETIVFDTRSIGMAAGLVVARAVELIEAGTPFDELENNLQKYVTHTHVFFCAKTLDYVYKGGRINKALYRVSQVLNIKPILTCDAEGAYTMTKKARGWQRALDTLGELIEKYAAEYGPCRIAVCTSIVNDEIFEQFKTRFDANIAQLVDLFHVDITAELLVHTGPELVGVAIQKAFDKEHEA</sequence>
<dbReference type="PANTHER" id="PTHR33434">
    <property type="entry name" value="DEGV DOMAIN-CONTAINING PROTEIN DR_1986-RELATED"/>
    <property type="match status" value="1"/>
</dbReference>